<dbReference type="AlphaFoldDB" id="A0A7W2YIN6"/>
<comment type="caution">
    <text evidence="5">The sequence shown here is derived from an EMBL/GenBank/DDBJ whole genome shotgun (WGS) entry which is preliminary data.</text>
</comment>
<dbReference type="InterPro" id="IPR016171">
    <property type="entry name" value="Vanillyl_alc_oxidase_C-sub2"/>
</dbReference>
<dbReference type="Pfam" id="PF01565">
    <property type="entry name" value="FAD_binding_4"/>
    <property type="match status" value="1"/>
</dbReference>
<evidence type="ECO:0000313" key="6">
    <source>
        <dbReference type="Proteomes" id="UP000539350"/>
    </source>
</evidence>
<reference evidence="5 6" key="1">
    <citation type="submission" date="2020-07" db="EMBL/GenBank/DDBJ databases">
        <title>Halieaceae bacterium, F7430, whole genome shotgun sequencing project.</title>
        <authorList>
            <person name="Jiang S."/>
            <person name="Liu Z.W."/>
            <person name="Du Z.J."/>
        </authorList>
    </citation>
    <scope>NUCLEOTIDE SEQUENCE [LARGE SCALE GENOMIC DNA]</scope>
    <source>
        <strain evidence="5 6">F7430</strain>
    </source>
</reference>
<dbReference type="Gene3D" id="3.30.70.2520">
    <property type="match status" value="1"/>
</dbReference>
<keyword evidence="6" id="KW-1185">Reference proteome</keyword>
<dbReference type="PROSITE" id="PS51318">
    <property type="entry name" value="TAT"/>
    <property type="match status" value="1"/>
</dbReference>
<feature type="signal peptide" evidence="3">
    <location>
        <begin position="1"/>
        <end position="32"/>
    </location>
</feature>
<keyword evidence="1" id="KW-0285">Flavoprotein</keyword>
<evidence type="ECO:0000256" key="1">
    <source>
        <dbReference type="ARBA" id="ARBA00022827"/>
    </source>
</evidence>
<dbReference type="InterPro" id="IPR010031">
    <property type="entry name" value="FAD_lactone_oxidase-like"/>
</dbReference>
<dbReference type="PIRSF" id="PIRSF000136">
    <property type="entry name" value="LGO_GLO"/>
    <property type="match status" value="1"/>
</dbReference>
<dbReference type="InterPro" id="IPR006094">
    <property type="entry name" value="Oxid_FAD_bind_N"/>
</dbReference>
<dbReference type="Gene3D" id="3.30.43.10">
    <property type="entry name" value="Uridine Diphospho-n-acetylenolpyruvylglucosamine Reductase, domain 2"/>
    <property type="match status" value="1"/>
</dbReference>
<dbReference type="GO" id="GO:0016020">
    <property type="term" value="C:membrane"/>
    <property type="evidence" value="ECO:0007669"/>
    <property type="project" value="InterPro"/>
</dbReference>
<dbReference type="RefSeq" id="WP_182168554.1">
    <property type="nucleotide sequence ID" value="NZ_JACFXU010000011.1"/>
</dbReference>
<dbReference type="PROSITE" id="PS51387">
    <property type="entry name" value="FAD_PCMH"/>
    <property type="match status" value="1"/>
</dbReference>
<keyword evidence="1" id="KW-0274">FAD</keyword>
<dbReference type="InterPro" id="IPR016169">
    <property type="entry name" value="FAD-bd_PCMH_sub2"/>
</dbReference>
<dbReference type="InterPro" id="IPR007173">
    <property type="entry name" value="ALO_C"/>
</dbReference>
<dbReference type="PANTHER" id="PTHR43762:SF1">
    <property type="entry name" value="D-ARABINONO-1,4-LACTONE OXIDASE"/>
    <property type="match status" value="1"/>
</dbReference>
<proteinExistence type="predicted"/>
<keyword evidence="2" id="KW-0560">Oxidoreductase</keyword>
<accession>A0A7W2YIN6</accession>
<evidence type="ECO:0000313" key="5">
    <source>
        <dbReference type="EMBL" id="MBA6411694.1"/>
    </source>
</evidence>
<dbReference type="GO" id="GO:0003885">
    <property type="term" value="F:D-arabinono-1,4-lactone oxidase activity"/>
    <property type="evidence" value="ECO:0007669"/>
    <property type="project" value="InterPro"/>
</dbReference>
<dbReference type="InterPro" id="IPR036318">
    <property type="entry name" value="FAD-bd_PCMH-like_sf"/>
</dbReference>
<dbReference type="EMBL" id="JACFXU010000011">
    <property type="protein sequence ID" value="MBA6411694.1"/>
    <property type="molecule type" value="Genomic_DNA"/>
</dbReference>
<name>A0A7W2YIN6_9GAMM</name>
<dbReference type="SUPFAM" id="SSF56176">
    <property type="entry name" value="FAD-binding/transporter-associated domain-like"/>
    <property type="match status" value="1"/>
</dbReference>
<keyword evidence="3" id="KW-0732">Signal</keyword>
<evidence type="ECO:0000256" key="3">
    <source>
        <dbReference type="SAM" id="SignalP"/>
    </source>
</evidence>
<dbReference type="InterPro" id="IPR016167">
    <property type="entry name" value="FAD-bd_PCMH_sub1"/>
</dbReference>
<dbReference type="Proteomes" id="UP000539350">
    <property type="component" value="Unassembled WGS sequence"/>
</dbReference>
<gene>
    <name evidence="5" type="ORF">H2508_01020</name>
</gene>
<dbReference type="PANTHER" id="PTHR43762">
    <property type="entry name" value="L-GULONOLACTONE OXIDASE"/>
    <property type="match status" value="1"/>
</dbReference>
<dbReference type="GO" id="GO:0071949">
    <property type="term" value="F:FAD binding"/>
    <property type="evidence" value="ECO:0007669"/>
    <property type="project" value="InterPro"/>
</dbReference>
<organism evidence="5 6">
    <name type="scientific">Sediminihaliea albiluteola</name>
    <dbReference type="NCBI Taxonomy" id="2758564"/>
    <lineage>
        <taxon>Bacteria</taxon>
        <taxon>Pseudomonadati</taxon>
        <taxon>Pseudomonadota</taxon>
        <taxon>Gammaproteobacteria</taxon>
        <taxon>Cellvibrionales</taxon>
        <taxon>Halieaceae</taxon>
        <taxon>Sediminihaliea</taxon>
    </lineage>
</organism>
<sequence length="465" mass="52104">MTENKLWSRRRVIAASCQLSAALLLSPALATAQQASTKRRLRWQNWAGNQKSLPQHIAVPRSEDDIIKLLRDSSGEIRPMGSGHSWSGLVPSDGTLLSLDRLKGLISHDANTLQAEVWSGTKLFAYGPMMAEIDQAIINMSDINYQSMAGAISTSTHGTGNELGCISSFVSELQLITPDGESIRCSAEKNTDLFNAARNGLGVLGVITRLRFQNREKHRLHQQTWLADIEATLDNIEQLNRDNEQFELFPLPNSDKTLVVVTNPAQAGAADQITNNPDALADMEKLFNLSNKLPALSQSVYNMGLEMAVRGIEHRIGPSYDVLAHPRTTLFIEMEYTVPADLGVDCLREVLQTIRDKAPEVAFPLEYRYVKGDDTMIGMFSDQDGCSISVHQFAKYPKWRDYLATIEPVFWKYGGRPHWGKWHSLTDQSLASLYPNWQQFKTIRQELDPKGRMLNSYLRELLGEA</sequence>
<evidence type="ECO:0000256" key="2">
    <source>
        <dbReference type="ARBA" id="ARBA00023002"/>
    </source>
</evidence>
<dbReference type="Gene3D" id="3.30.465.10">
    <property type="match status" value="1"/>
</dbReference>
<feature type="chain" id="PRO_5031114685" evidence="3">
    <location>
        <begin position="33"/>
        <end position="465"/>
    </location>
</feature>
<dbReference type="Pfam" id="PF04030">
    <property type="entry name" value="ALO"/>
    <property type="match status" value="1"/>
</dbReference>
<dbReference type="InterPro" id="IPR006311">
    <property type="entry name" value="TAT_signal"/>
</dbReference>
<dbReference type="NCBIfam" id="TIGR01679">
    <property type="entry name" value="bact_FAD_ox"/>
    <property type="match status" value="1"/>
</dbReference>
<dbReference type="Gene3D" id="1.10.45.10">
    <property type="entry name" value="Vanillyl-alcohol Oxidase, Chain A, domain 4"/>
    <property type="match status" value="1"/>
</dbReference>
<evidence type="ECO:0000259" key="4">
    <source>
        <dbReference type="PROSITE" id="PS51387"/>
    </source>
</evidence>
<dbReference type="InterPro" id="IPR016166">
    <property type="entry name" value="FAD-bd_PCMH"/>
</dbReference>
<feature type="domain" description="FAD-binding PCMH-type" evidence="4">
    <location>
        <begin position="50"/>
        <end position="217"/>
    </location>
</feature>
<protein>
    <submittedName>
        <fullName evidence="5">FAD-binding protein</fullName>
    </submittedName>
</protein>